<dbReference type="Pfam" id="PF24764">
    <property type="entry name" value="rva_4"/>
    <property type="match status" value="1"/>
</dbReference>
<dbReference type="InterPro" id="IPR058913">
    <property type="entry name" value="Integrase_dom_put"/>
</dbReference>
<reference evidence="2" key="2">
    <citation type="journal article" date="2023" name="Science">
        <title>Genomic signatures of disease resistance in endangered staghorn corals.</title>
        <authorList>
            <person name="Vollmer S.V."/>
            <person name="Selwyn J.D."/>
            <person name="Despard B.A."/>
            <person name="Roesel C.L."/>
        </authorList>
    </citation>
    <scope>NUCLEOTIDE SEQUENCE</scope>
    <source>
        <strain evidence="2">K2</strain>
    </source>
</reference>
<name>A0AAD9Q5Y9_ACRCE</name>
<comment type="caution">
    <text evidence="2">The sequence shown here is derived from an EMBL/GenBank/DDBJ whole genome shotgun (WGS) entry which is preliminary data.</text>
</comment>
<evidence type="ECO:0000259" key="1">
    <source>
        <dbReference type="Pfam" id="PF24764"/>
    </source>
</evidence>
<dbReference type="SUPFAM" id="SSF53098">
    <property type="entry name" value="Ribonuclease H-like"/>
    <property type="match status" value="1"/>
</dbReference>
<dbReference type="Proteomes" id="UP001249851">
    <property type="component" value="Unassembled WGS sequence"/>
</dbReference>
<dbReference type="InterPro" id="IPR036397">
    <property type="entry name" value="RNaseH_sf"/>
</dbReference>
<dbReference type="PANTHER" id="PTHR46791">
    <property type="entry name" value="EXPRESSED PROTEIN"/>
    <property type="match status" value="1"/>
</dbReference>
<accession>A0AAD9Q5Y9</accession>
<organism evidence="2 3">
    <name type="scientific">Acropora cervicornis</name>
    <name type="common">Staghorn coral</name>
    <dbReference type="NCBI Taxonomy" id="6130"/>
    <lineage>
        <taxon>Eukaryota</taxon>
        <taxon>Metazoa</taxon>
        <taxon>Cnidaria</taxon>
        <taxon>Anthozoa</taxon>
        <taxon>Hexacorallia</taxon>
        <taxon>Scleractinia</taxon>
        <taxon>Astrocoeniina</taxon>
        <taxon>Acroporidae</taxon>
        <taxon>Acropora</taxon>
    </lineage>
</organism>
<protein>
    <recommendedName>
        <fullName evidence="1">Integrase core domain-containing protein</fullName>
    </recommendedName>
</protein>
<dbReference type="EMBL" id="JARQWQ010000066">
    <property type="protein sequence ID" value="KAK2554935.1"/>
    <property type="molecule type" value="Genomic_DNA"/>
</dbReference>
<proteinExistence type="predicted"/>
<feature type="domain" description="Integrase core" evidence="1">
    <location>
        <begin position="1"/>
        <end position="60"/>
    </location>
</feature>
<dbReference type="GO" id="GO:0003676">
    <property type="term" value="F:nucleic acid binding"/>
    <property type="evidence" value="ECO:0007669"/>
    <property type="project" value="InterPro"/>
</dbReference>
<reference evidence="2" key="1">
    <citation type="journal article" date="2023" name="G3 (Bethesda)">
        <title>Whole genome assembly and annotation of the endangered Caribbean coral Acropora cervicornis.</title>
        <authorList>
            <person name="Selwyn J.D."/>
            <person name="Vollmer S.V."/>
        </authorList>
    </citation>
    <scope>NUCLEOTIDE SEQUENCE</scope>
    <source>
        <strain evidence="2">K2</strain>
    </source>
</reference>
<dbReference type="Gene3D" id="3.30.420.10">
    <property type="entry name" value="Ribonuclease H-like superfamily/Ribonuclease H"/>
    <property type="match status" value="1"/>
</dbReference>
<evidence type="ECO:0000313" key="2">
    <source>
        <dbReference type="EMBL" id="KAK2554935.1"/>
    </source>
</evidence>
<evidence type="ECO:0000313" key="3">
    <source>
        <dbReference type="Proteomes" id="UP001249851"/>
    </source>
</evidence>
<dbReference type="PANTHER" id="PTHR46791:SF5">
    <property type="entry name" value="CLR5 DOMAIN-CONTAINING PROTEIN-RELATED"/>
    <property type="match status" value="1"/>
</dbReference>
<keyword evidence="3" id="KW-1185">Reference proteome</keyword>
<sequence length="94" mass="10557">MIRWRFVVHTATDGYTRWIPYVCCADNKKSNTVLTLFQNACQSYGMSSRVRSDHGLENNLDLAMISGGDTDVPKSTVQKICSRHSSDNGATWLK</sequence>
<dbReference type="AlphaFoldDB" id="A0AAD9Q5Y9"/>
<gene>
    <name evidence="2" type="ORF">P5673_023621</name>
</gene>
<dbReference type="InterPro" id="IPR012337">
    <property type="entry name" value="RNaseH-like_sf"/>
</dbReference>